<keyword evidence="8" id="KW-1185">Reference proteome</keyword>
<dbReference type="Pfam" id="PF25917">
    <property type="entry name" value="BSH_RND"/>
    <property type="match status" value="1"/>
</dbReference>
<dbReference type="PANTHER" id="PTHR30469">
    <property type="entry name" value="MULTIDRUG RESISTANCE PROTEIN MDTA"/>
    <property type="match status" value="1"/>
</dbReference>
<name>A0A0J6FYS0_PSEDM</name>
<keyword evidence="4" id="KW-0812">Transmembrane</keyword>
<evidence type="ECO:0000256" key="2">
    <source>
        <dbReference type="ARBA" id="ARBA00023054"/>
    </source>
</evidence>
<dbReference type="RefSeq" id="WP_048361921.1">
    <property type="nucleotide sequence ID" value="NZ_FNUD01000002.1"/>
</dbReference>
<dbReference type="Proteomes" id="UP000183613">
    <property type="component" value="Unassembled WGS sequence"/>
</dbReference>
<keyword evidence="2" id="KW-0175">Coiled coil</keyword>
<dbReference type="Gene3D" id="1.10.287.470">
    <property type="entry name" value="Helix hairpin bin"/>
    <property type="match status" value="1"/>
</dbReference>
<organism evidence="7 8">
    <name type="scientific">Pseudomonas deceptionensis</name>
    <dbReference type="NCBI Taxonomy" id="882211"/>
    <lineage>
        <taxon>Bacteria</taxon>
        <taxon>Pseudomonadati</taxon>
        <taxon>Pseudomonadota</taxon>
        <taxon>Gammaproteobacteria</taxon>
        <taxon>Pseudomonadales</taxon>
        <taxon>Pseudomonadaceae</taxon>
        <taxon>Pseudomonas</taxon>
    </lineage>
</organism>
<dbReference type="EMBL" id="FNUD01000002">
    <property type="protein sequence ID" value="SEE96805.1"/>
    <property type="molecule type" value="Genomic_DNA"/>
</dbReference>
<dbReference type="Gene3D" id="2.40.30.170">
    <property type="match status" value="1"/>
</dbReference>
<feature type="region of interest" description="Disordered" evidence="3">
    <location>
        <begin position="375"/>
        <end position="398"/>
    </location>
</feature>
<dbReference type="AlphaFoldDB" id="A0A0J6FYS0"/>
<sequence length="398" mass="41984">MADVKTASPPPSGASAPGGPRKRRLWRPMIIMVGVVLVIVAIIAGVKFMQISAMIAQSKVPLPAAVVTAMHVPFDDWQPRVSAVGSIKAVKGVDVTTEVGGIVRTLGFKPGQEVADQALLVQLNADSDIALLHSLEATADLAVIVLKRDKAQLAVNAVSQAQVDTDTADLKAKLAAAEQQRALVAKKTIRAPFAGRIGITGVNPGQYLNPGDKVATLQTFDPIYIDFTVPQTQLEAIDIGQEVSVTADGLSNQTFTGRISTIDTQFDPTTRNVTVEATVQNPGHSLVPGMFARALVDSGTAQRYLTVPQTSVTYNPYGTTVFIATAKKNDKGEDVLTAQQTFIKTGPTRGDQVAIVSGVKEGDLLITSGQMKLKNGSPVQINNSAAPLNDPAPTPQEH</sequence>
<dbReference type="Pfam" id="PF25954">
    <property type="entry name" value="Beta-barrel_RND_2"/>
    <property type="match status" value="1"/>
</dbReference>
<dbReference type="NCBIfam" id="TIGR01730">
    <property type="entry name" value="RND_mfp"/>
    <property type="match status" value="1"/>
</dbReference>
<dbReference type="InterPro" id="IPR058792">
    <property type="entry name" value="Beta-barrel_RND_2"/>
</dbReference>
<evidence type="ECO:0000256" key="1">
    <source>
        <dbReference type="ARBA" id="ARBA00009477"/>
    </source>
</evidence>
<evidence type="ECO:0000256" key="4">
    <source>
        <dbReference type="SAM" id="Phobius"/>
    </source>
</evidence>
<dbReference type="Gene3D" id="2.40.50.100">
    <property type="match status" value="1"/>
</dbReference>
<comment type="similarity">
    <text evidence="1">Belongs to the membrane fusion protein (MFP) (TC 8.A.1) family.</text>
</comment>
<evidence type="ECO:0000313" key="8">
    <source>
        <dbReference type="Proteomes" id="UP000183613"/>
    </source>
</evidence>
<dbReference type="InterPro" id="IPR058625">
    <property type="entry name" value="MdtA-like_BSH"/>
</dbReference>
<dbReference type="FunFam" id="2.40.30.170:FF:000010">
    <property type="entry name" value="Efflux RND transporter periplasmic adaptor subunit"/>
    <property type="match status" value="1"/>
</dbReference>
<feature type="domain" description="Multidrug resistance protein MdtA-like barrel-sandwich hybrid" evidence="5">
    <location>
        <begin position="93"/>
        <end position="214"/>
    </location>
</feature>
<dbReference type="GO" id="GO:0015562">
    <property type="term" value="F:efflux transmembrane transporter activity"/>
    <property type="evidence" value="ECO:0007669"/>
    <property type="project" value="TreeGrafter"/>
</dbReference>
<keyword evidence="4" id="KW-0472">Membrane</keyword>
<evidence type="ECO:0000259" key="6">
    <source>
        <dbReference type="Pfam" id="PF25954"/>
    </source>
</evidence>
<protein>
    <submittedName>
        <fullName evidence="7">Membrane fusion protein, multidrug efflux system</fullName>
    </submittedName>
</protein>
<feature type="transmembrane region" description="Helical" evidence="4">
    <location>
        <begin position="29"/>
        <end position="49"/>
    </location>
</feature>
<keyword evidence="4" id="KW-1133">Transmembrane helix</keyword>
<dbReference type="PANTHER" id="PTHR30469:SF11">
    <property type="entry name" value="BLL4320 PROTEIN"/>
    <property type="match status" value="1"/>
</dbReference>
<feature type="region of interest" description="Disordered" evidence="3">
    <location>
        <begin position="1"/>
        <end position="20"/>
    </location>
</feature>
<dbReference type="GO" id="GO:1990281">
    <property type="term" value="C:efflux pump complex"/>
    <property type="evidence" value="ECO:0007669"/>
    <property type="project" value="TreeGrafter"/>
</dbReference>
<evidence type="ECO:0000259" key="5">
    <source>
        <dbReference type="Pfam" id="PF25917"/>
    </source>
</evidence>
<evidence type="ECO:0000313" key="7">
    <source>
        <dbReference type="EMBL" id="SEE96805.1"/>
    </source>
</evidence>
<dbReference type="SUPFAM" id="SSF111369">
    <property type="entry name" value="HlyD-like secretion proteins"/>
    <property type="match status" value="1"/>
</dbReference>
<proteinExistence type="inferred from homology"/>
<feature type="domain" description="CusB-like beta-barrel" evidence="6">
    <location>
        <begin position="223"/>
        <end position="296"/>
    </location>
</feature>
<gene>
    <name evidence="7" type="ORF">SAMN04489800_3182</name>
</gene>
<dbReference type="Gene3D" id="2.40.420.20">
    <property type="match status" value="1"/>
</dbReference>
<accession>A0A0J6FYS0</accession>
<dbReference type="InterPro" id="IPR006143">
    <property type="entry name" value="RND_pump_MFP"/>
</dbReference>
<comment type="caution">
    <text evidence="7">The sequence shown here is derived from an EMBL/GenBank/DDBJ whole genome shotgun (WGS) entry which is preliminary data.</text>
</comment>
<evidence type="ECO:0000256" key="3">
    <source>
        <dbReference type="SAM" id="MobiDB-lite"/>
    </source>
</evidence>
<dbReference type="PATRIC" id="fig|882211.3.peg.4319"/>
<feature type="compositionally biased region" description="Polar residues" evidence="3">
    <location>
        <begin position="377"/>
        <end position="386"/>
    </location>
</feature>
<reference evidence="7" key="1">
    <citation type="submission" date="2016-10" db="EMBL/GenBank/DDBJ databases">
        <authorList>
            <person name="Varghese N."/>
            <person name="Submissions S."/>
        </authorList>
    </citation>
    <scope>NUCLEOTIDE SEQUENCE [LARGE SCALE GENOMIC DNA]</scope>
    <source>
        <strain evidence="7">LMG 25555</strain>
    </source>
</reference>
<dbReference type="OrthoDB" id="9806939at2"/>